<comment type="caution">
    <text evidence="2">The sequence shown here is derived from an EMBL/GenBank/DDBJ whole genome shotgun (WGS) entry which is preliminary data.</text>
</comment>
<protein>
    <submittedName>
        <fullName evidence="2">Uncharacterized protein</fullName>
    </submittedName>
</protein>
<sequence>MEVSSRGVSAPTTHAHSSSGVLRSIEQMHGETKGNACQGGIAKRRGAHTYLFGSSAPWAWRATSERGAVWPADATFFPPGVRLHSIGPALSRSARNAAHYGRWEVASKQSVARSGIISLVLFHWNRVARMPQAPYFWGIGGKQNTAFI</sequence>
<evidence type="ECO:0000313" key="3">
    <source>
        <dbReference type="Proteomes" id="UP000499080"/>
    </source>
</evidence>
<proteinExistence type="predicted"/>
<dbReference type="EMBL" id="BGPR01053473">
    <property type="protein sequence ID" value="GBO30278.1"/>
    <property type="molecule type" value="Genomic_DNA"/>
</dbReference>
<keyword evidence="3" id="KW-1185">Reference proteome</keyword>
<accession>A0A4Y2W136</accession>
<evidence type="ECO:0000256" key="1">
    <source>
        <dbReference type="SAM" id="MobiDB-lite"/>
    </source>
</evidence>
<name>A0A4Y2W136_ARAVE</name>
<gene>
    <name evidence="2" type="ORF">AVEN_93583_1</name>
</gene>
<reference evidence="2 3" key="1">
    <citation type="journal article" date="2019" name="Sci. Rep.">
        <title>Orb-weaving spider Araneus ventricosus genome elucidates the spidroin gene catalogue.</title>
        <authorList>
            <person name="Kono N."/>
            <person name="Nakamura H."/>
            <person name="Ohtoshi R."/>
            <person name="Moran D.A.P."/>
            <person name="Shinohara A."/>
            <person name="Yoshida Y."/>
            <person name="Fujiwara M."/>
            <person name="Mori M."/>
            <person name="Tomita M."/>
            <person name="Arakawa K."/>
        </authorList>
    </citation>
    <scope>NUCLEOTIDE SEQUENCE [LARGE SCALE GENOMIC DNA]</scope>
</reference>
<evidence type="ECO:0000313" key="2">
    <source>
        <dbReference type="EMBL" id="GBO30278.1"/>
    </source>
</evidence>
<organism evidence="2 3">
    <name type="scientific">Araneus ventricosus</name>
    <name type="common">Orbweaver spider</name>
    <name type="synonym">Epeira ventricosa</name>
    <dbReference type="NCBI Taxonomy" id="182803"/>
    <lineage>
        <taxon>Eukaryota</taxon>
        <taxon>Metazoa</taxon>
        <taxon>Ecdysozoa</taxon>
        <taxon>Arthropoda</taxon>
        <taxon>Chelicerata</taxon>
        <taxon>Arachnida</taxon>
        <taxon>Araneae</taxon>
        <taxon>Araneomorphae</taxon>
        <taxon>Entelegynae</taxon>
        <taxon>Araneoidea</taxon>
        <taxon>Araneidae</taxon>
        <taxon>Araneus</taxon>
    </lineage>
</organism>
<dbReference type="AlphaFoldDB" id="A0A4Y2W136"/>
<dbReference type="Proteomes" id="UP000499080">
    <property type="component" value="Unassembled WGS sequence"/>
</dbReference>
<feature type="region of interest" description="Disordered" evidence="1">
    <location>
        <begin position="1"/>
        <end position="21"/>
    </location>
</feature>